<comment type="caution">
    <text evidence="3">The sequence shown here is derived from an EMBL/GenBank/DDBJ whole genome shotgun (WGS) entry which is preliminary data.</text>
</comment>
<keyword evidence="4" id="KW-1185">Reference proteome</keyword>
<dbReference type="SUPFAM" id="SSF56601">
    <property type="entry name" value="beta-lactamase/transpeptidase-like"/>
    <property type="match status" value="1"/>
</dbReference>
<evidence type="ECO:0000259" key="2">
    <source>
        <dbReference type="Pfam" id="PF00144"/>
    </source>
</evidence>
<name>A0ABV8KUK3_9ACTN</name>
<dbReference type="Proteomes" id="UP001595868">
    <property type="component" value="Unassembled WGS sequence"/>
</dbReference>
<dbReference type="RefSeq" id="WP_377551573.1">
    <property type="nucleotide sequence ID" value="NZ_JBHSBN010000028.1"/>
</dbReference>
<dbReference type="InterPro" id="IPR050789">
    <property type="entry name" value="Diverse_Enzym_Activities"/>
</dbReference>
<accession>A0ABV8KUK3</accession>
<dbReference type="GO" id="GO:0016787">
    <property type="term" value="F:hydrolase activity"/>
    <property type="evidence" value="ECO:0007669"/>
    <property type="project" value="UniProtKB-KW"/>
</dbReference>
<dbReference type="EMBL" id="JBHSBN010000028">
    <property type="protein sequence ID" value="MFC4109764.1"/>
    <property type="molecule type" value="Genomic_DNA"/>
</dbReference>
<dbReference type="InterPro" id="IPR001466">
    <property type="entry name" value="Beta-lactam-related"/>
</dbReference>
<proteinExistence type="predicted"/>
<sequence length="363" mass="38765">MPSVEKLLIRAVEATDRPPFSAAVALIHRDGRPVESAAVGELARWADTTGTPAPAADRRPVTPDTLFDLASVTKLFTTTVLLGLADEGTVDLDEPVARRLPEFDTPERREVTTRRLLTHTSGLPALLRLWTDHPDRSARIAAILNAPLVSPPGTAFEYSCVGFIVAGLLAERITGQPLPDLVTERVCRPLGLTDTGYLPDPARIARTAATEYQPDAGRGLVRGSVHDENSWSLGGTAGNAGLFGTAADLARFGEMLRQGGSLDGVRVLRPETVAEMTRDHLPAHLDPGFRHGLGVRIADPNWMGALAGSGAYGHTGFTGTSLTVDNRRGLVVILLTNRVHPSRDWSDIAGLRRAVADAAAVNR</sequence>
<dbReference type="EC" id="3.-.-.-" evidence="3"/>
<reference evidence="4" key="1">
    <citation type="journal article" date="2019" name="Int. J. Syst. Evol. Microbiol.">
        <title>The Global Catalogue of Microorganisms (GCM) 10K type strain sequencing project: providing services to taxonomists for standard genome sequencing and annotation.</title>
        <authorList>
            <consortium name="The Broad Institute Genomics Platform"/>
            <consortium name="The Broad Institute Genome Sequencing Center for Infectious Disease"/>
            <person name="Wu L."/>
            <person name="Ma J."/>
        </authorList>
    </citation>
    <scope>NUCLEOTIDE SEQUENCE [LARGE SCALE GENOMIC DNA]</scope>
    <source>
        <strain evidence="4">2902at01</strain>
    </source>
</reference>
<evidence type="ECO:0000256" key="1">
    <source>
        <dbReference type="ARBA" id="ARBA00022801"/>
    </source>
</evidence>
<dbReference type="PANTHER" id="PTHR43283">
    <property type="entry name" value="BETA-LACTAMASE-RELATED"/>
    <property type="match status" value="1"/>
</dbReference>
<evidence type="ECO:0000313" key="3">
    <source>
        <dbReference type="EMBL" id="MFC4109764.1"/>
    </source>
</evidence>
<dbReference type="PANTHER" id="PTHR43283:SF11">
    <property type="entry name" value="BETA-LACTAMASE-RELATED DOMAIN-CONTAINING PROTEIN"/>
    <property type="match status" value="1"/>
</dbReference>
<keyword evidence="1 3" id="KW-0378">Hydrolase</keyword>
<gene>
    <name evidence="3" type="ORF">ACFOX0_28020</name>
</gene>
<evidence type="ECO:0000313" key="4">
    <source>
        <dbReference type="Proteomes" id="UP001595868"/>
    </source>
</evidence>
<dbReference type="Pfam" id="PF00144">
    <property type="entry name" value="Beta-lactamase"/>
    <property type="match status" value="1"/>
</dbReference>
<protein>
    <submittedName>
        <fullName evidence="3">Serine hydrolase domain-containing protein</fullName>
        <ecNumber evidence="3">3.-.-.-</ecNumber>
    </submittedName>
</protein>
<dbReference type="Gene3D" id="3.40.710.10">
    <property type="entry name" value="DD-peptidase/beta-lactamase superfamily"/>
    <property type="match status" value="1"/>
</dbReference>
<dbReference type="InterPro" id="IPR012338">
    <property type="entry name" value="Beta-lactam/transpept-like"/>
</dbReference>
<organism evidence="3 4">
    <name type="scientific">Micromonospora zhanjiangensis</name>
    <dbReference type="NCBI Taxonomy" id="1522057"/>
    <lineage>
        <taxon>Bacteria</taxon>
        <taxon>Bacillati</taxon>
        <taxon>Actinomycetota</taxon>
        <taxon>Actinomycetes</taxon>
        <taxon>Micromonosporales</taxon>
        <taxon>Micromonosporaceae</taxon>
        <taxon>Micromonospora</taxon>
    </lineage>
</organism>
<feature type="domain" description="Beta-lactamase-related" evidence="2">
    <location>
        <begin position="22"/>
        <end position="355"/>
    </location>
</feature>